<feature type="region of interest" description="Disordered" evidence="3">
    <location>
        <begin position="1"/>
        <end position="23"/>
    </location>
</feature>
<dbReference type="GO" id="GO:0005856">
    <property type="term" value="C:cytoskeleton"/>
    <property type="evidence" value="ECO:0007669"/>
    <property type="project" value="UniProtKB-ARBA"/>
</dbReference>
<keyword evidence="2" id="KW-0175">Coiled coil</keyword>
<dbReference type="GO" id="GO:0044782">
    <property type="term" value="P:cilium organization"/>
    <property type="evidence" value="ECO:0007669"/>
    <property type="project" value="TreeGrafter"/>
</dbReference>
<feature type="compositionally biased region" description="Polar residues" evidence="3">
    <location>
        <begin position="88"/>
        <end position="108"/>
    </location>
</feature>
<dbReference type="Pfam" id="PF10595">
    <property type="entry name" value="FAM161A_B"/>
    <property type="match status" value="1"/>
</dbReference>
<feature type="region of interest" description="Disordered" evidence="3">
    <location>
        <begin position="88"/>
        <end position="154"/>
    </location>
</feature>
<feature type="region of interest" description="Disordered" evidence="3">
    <location>
        <begin position="537"/>
        <end position="571"/>
    </location>
</feature>
<dbReference type="AlphaFoldDB" id="A0A8B9KBS4"/>
<feature type="compositionally biased region" description="Polar residues" evidence="3">
    <location>
        <begin position="141"/>
        <end position="154"/>
    </location>
</feature>
<organism evidence="4 5">
    <name type="scientific">Astyanax mexicanus</name>
    <name type="common">Blind cave fish</name>
    <name type="synonym">Astyanax fasciatus mexicanus</name>
    <dbReference type="NCBI Taxonomy" id="7994"/>
    <lineage>
        <taxon>Eukaryota</taxon>
        <taxon>Metazoa</taxon>
        <taxon>Chordata</taxon>
        <taxon>Craniata</taxon>
        <taxon>Vertebrata</taxon>
        <taxon>Euteleostomi</taxon>
        <taxon>Actinopterygii</taxon>
        <taxon>Neopterygii</taxon>
        <taxon>Teleostei</taxon>
        <taxon>Ostariophysi</taxon>
        <taxon>Characiformes</taxon>
        <taxon>Characoidei</taxon>
        <taxon>Acestrorhamphidae</taxon>
        <taxon>Acestrorhamphinae</taxon>
        <taxon>Astyanax</taxon>
    </lineage>
</organism>
<feature type="compositionally biased region" description="Basic and acidic residues" evidence="3">
    <location>
        <begin position="223"/>
        <end position="246"/>
    </location>
</feature>
<dbReference type="PANTHER" id="PTHR21501">
    <property type="entry name" value="PROTEIN FAM-161"/>
    <property type="match status" value="1"/>
</dbReference>
<comment type="similarity">
    <text evidence="1">Belongs to the FAM161 family.</text>
</comment>
<dbReference type="Ensembl" id="ENSAMXT00005035749.1">
    <property type="protein sequence ID" value="ENSAMXP00005032706.1"/>
    <property type="gene ID" value="ENSAMXG00005015907.1"/>
</dbReference>
<evidence type="ECO:0000313" key="4">
    <source>
        <dbReference type="Ensembl" id="ENSAMXP00005032706.1"/>
    </source>
</evidence>
<evidence type="ECO:0000256" key="1">
    <source>
        <dbReference type="ARBA" id="ARBA00006663"/>
    </source>
</evidence>
<evidence type="ECO:0000256" key="2">
    <source>
        <dbReference type="ARBA" id="ARBA00023054"/>
    </source>
</evidence>
<reference evidence="4" key="1">
    <citation type="submission" date="2025-08" db="UniProtKB">
        <authorList>
            <consortium name="Ensembl"/>
        </authorList>
    </citation>
    <scope>IDENTIFICATION</scope>
</reference>
<evidence type="ECO:0000256" key="3">
    <source>
        <dbReference type="SAM" id="MobiDB-lite"/>
    </source>
</evidence>
<dbReference type="Proteomes" id="UP000694621">
    <property type="component" value="Unplaced"/>
</dbReference>
<sequence length="627" mass="72779">MKQETRAFPPLEDSASEESITQGGIMRISESLHSFLDDKERSKIFLEQHLEVLKATQQQQLQEIQLQLQAGLESRIQQNSLLAASTDSPLYTNGLKENNNKNRGNIDTFNRPKRSTSTPDLSIKMNQRKSSDPTRAWASSAHVTQSQGSQRQTLLQTKVQSRFEKEEMEWAECQKQFQATPVPEHVHMSLYDDAVREQERTRQEGIQQRKEFLLSMQQPFTFHQREQKKDRIKQEKDTDKLTENSKHAVRRKNIPKAVTDPTISQHLKEEEQKRKIRIQERAQETLRASSAPIQIQVPRVHGQQARTSQRTKSRVLGFLEQRPSFQPKTNAEVPDFNKLHQAFQKKMMEAAVKKEVTRCQPFQLRTSTLQPRQSRADTDQSLSSISKSSLRRSISYGGLTSLSMDTLPTYITDAARKRSMAIRKSMELRDSKEQEHAEWMKQHHMNSQAMSRALVARAKAMDPHKSLKDVYQQKLKQHRKMLRLMQNAGTEAPYSKQAWMKTLYDQKEKMTKAKRQETKALILKVMVINKVLNLKSRKGKDGGTTASKMRRERKKARKPKRKRSAESGHAAGKKIRRVWWGVCHGQTQECWHVCAARTFEVWEHLACLIVFTFQLKQHYVEFVPVFS</sequence>
<dbReference type="InterPro" id="IPR019579">
    <property type="entry name" value="FAM161A/B"/>
</dbReference>
<dbReference type="InterPro" id="IPR051655">
    <property type="entry name" value="FAM161"/>
</dbReference>
<protein>
    <submittedName>
        <fullName evidence="4">FAM161 centrosomal protein B</fullName>
    </submittedName>
</protein>
<evidence type="ECO:0000313" key="5">
    <source>
        <dbReference type="Proteomes" id="UP000694621"/>
    </source>
</evidence>
<feature type="region of interest" description="Disordered" evidence="3">
    <location>
        <begin position="364"/>
        <end position="387"/>
    </location>
</feature>
<feature type="compositionally biased region" description="Polar residues" evidence="3">
    <location>
        <begin position="364"/>
        <end position="373"/>
    </location>
</feature>
<accession>A0A8B9KBS4</accession>
<dbReference type="PANTHER" id="PTHR21501:SF4">
    <property type="entry name" value="PROTEIN FAM161B"/>
    <property type="match status" value="1"/>
</dbReference>
<feature type="compositionally biased region" description="Basic residues" evidence="3">
    <location>
        <begin position="548"/>
        <end position="563"/>
    </location>
</feature>
<name>A0A8B9KBS4_ASTMX</name>
<dbReference type="GO" id="GO:0005929">
    <property type="term" value="C:cilium"/>
    <property type="evidence" value="ECO:0007669"/>
    <property type="project" value="TreeGrafter"/>
</dbReference>
<proteinExistence type="inferred from homology"/>
<feature type="region of interest" description="Disordered" evidence="3">
    <location>
        <begin position="223"/>
        <end position="247"/>
    </location>
</feature>